<evidence type="ECO:0000313" key="3">
    <source>
        <dbReference type="Proteomes" id="UP001652680"/>
    </source>
</evidence>
<dbReference type="EnsemblMetazoa" id="XM_017126281.2">
    <property type="protein sequence ID" value="XP_016981770.1"/>
    <property type="gene ID" value="LOC108046551"/>
</dbReference>
<feature type="signal peptide" evidence="1">
    <location>
        <begin position="1"/>
        <end position="21"/>
    </location>
</feature>
<dbReference type="AlphaFoldDB" id="A0A6P4EUA8"/>
<organism evidence="4">
    <name type="scientific">Drosophila rhopaloa</name>
    <name type="common">Fruit fly</name>
    <dbReference type="NCBI Taxonomy" id="1041015"/>
    <lineage>
        <taxon>Eukaryota</taxon>
        <taxon>Metazoa</taxon>
        <taxon>Ecdysozoa</taxon>
        <taxon>Arthropoda</taxon>
        <taxon>Hexapoda</taxon>
        <taxon>Insecta</taxon>
        <taxon>Pterygota</taxon>
        <taxon>Neoptera</taxon>
        <taxon>Endopterygota</taxon>
        <taxon>Diptera</taxon>
        <taxon>Brachycera</taxon>
        <taxon>Muscomorpha</taxon>
        <taxon>Ephydroidea</taxon>
        <taxon>Drosophilidae</taxon>
        <taxon>Drosophila</taxon>
        <taxon>Sophophora</taxon>
    </lineage>
</organism>
<accession>A0A6P4EUA8</accession>
<dbReference type="InterPro" id="IPR008392">
    <property type="entry name" value="Acp26Ab"/>
</dbReference>
<gene>
    <name evidence="4" type="primary">LOC108046551</name>
    <name evidence="2" type="synonym">108046551</name>
</gene>
<reference evidence="3" key="1">
    <citation type="journal article" date="2021" name="Elife">
        <title>Highly contiguous assemblies of 101 drosophilid genomes.</title>
        <authorList>
            <person name="Kim B.Y."/>
            <person name="Wang J.R."/>
            <person name="Miller D.E."/>
            <person name="Barmina O."/>
            <person name="Delaney E."/>
            <person name="Thompson A."/>
            <person name="Comeault A.A."/>
            <person name="Peede D."/>
            <person name="D'Agostino E.R."/>
            <person name="Pelaez J."/>
            <person name="Aguilar J.M."/>
            <person name="Haji D."/>
            <person name="Matsunaga T."/>
            <person name="Armstrong E.E."/>
            <person name="Zych M."/>
            <person name="Ogawa Y."/>
            <person name="Stamenkovic-Radak M."/>
            <person name="Jelic M."/>
            <person name="Veselinovic M.S."/>
            <person name="Tanaskovic M."/>
            <person name="Eric P."/>
            <person name="Gao J.J."/>
            <person name="Katoh T.K."/>
            <person name="Toda M.J."/>
            <person name="Watabe H."/>
            <person name="Watada M."/>
            <person name="Davis J.S."/>
            <person name="Moyle L.C."/>
            <person name="Manoli G."/>
            <person name="Bertolini E."/>
            <person name="Kostal V."/>
            <person name="Hawley R.S."/>
            <person name="Takahashi A."/>
            <person name="Jones C.D."/>
            <person name="Price D.K."/>
            <person name="Whiteman N."/>
            <person name="Kopp A."/>
            <person name="Matute D.R."/>
            <person name="Petrov D.A."/>
        </authorList>
    </citation>
    <scope>NUCLEOTIDE SEQUENCE [LARGE SCALE GENOMIC DNA]</scope>
</reference>
<dbReference type="GeneID" id="108046551"/>
<keyword evidence="3" id="KW-1185">Reference proteome</keyword>
<protein>
    <submittedName>
        <fullName evidence="4">Accessory gland-specific peptide 26Ab</fullName>
    </submittedName>
</protein>
<sequence length="90" mass="10468">MNYIVLICIFSYICLWRFTEAAPFISIQSSSRSKSNKMVGGYMRTVYDYKIQDNVNDSTGRLIHSRTADFKSDFLSPMEQQNIRNQLIIS</sequence>
<evidence type="ECO:0000313" key="2">
    <source>
        <dbReference type="EnsemblMetazoa" id="XP_016981770.1"/>
    </source>
</evidence>
<dbReference type="CTD" id="33816"/>
<evidence type="ECO:0000256" key="1">
    <source>
        <dbReference type="SAM" id="SignalP"/>
    </source>
</evidence>
<dbReference type="GO" id="GO:0005576">
    <property type="term" value="C:extracellular region"/>
    <property type="evidence" value="ECO:0007669"/>
    <property type="project" value="InterPro"/>
</dbReference>
<keyword evidence="1" id="KW-0732">Signal</keyword>
<reference evidence="2" key="3">
    <citation type="submission" date="2025-05" db="UniProtKB">
        <authorList>
            <consortium name="EnsemblMetazoa"/>
        </authorList>
    </citation>
    <scope>IDENTIFICATION</scope>
</reference>
<feature type="chain" id="PRO_5027922806" evidence="1">
    <location>
        <begin position="22"/>
        <end position="90"/>
    </location>
</feature>
<dbReference type="Proteomes" id="UP001652680">
    <property type="component" value="Unassembled WGS sequence"/>
</dbReference>
<dbReference type="Pfam" id="PF05777">
    <property type="entry name" value="Acp26Ab"/>
    <property type="match status" value="1"/>
</dbReference>
<name>A0A6P4EUA8_DRORH</name>
<dbReference type="OrthoDB" id="7860727at2759"/>
<dbReference type="RefSeq" id="XP_016981770.1">
    <property type="nucleotide sequence ID" value="XM_017126281.1"/>
</dbReference>
<dbReference type="GO" id="GO:0007617">
    <property type="term" value="P:mating behavior"/>
    <property type="evidence" value="ECO:0007669"/>
    <property type="project" value="InterPro"/>
</dbReference>
<reference evidence="4" key="2">
    <citation type="submission" date="2025-04" db="UniProtKB">
        <authorList>
            <consortium name="RefSeq"/>
        </authorList>
    </citation>
    <scope>IDENTIFICATION</scope>
</reference>
<evidence type="ECO:0000313" key="4">
    <source>
        <dbReference type="RefSeq" id="XP_016981770.1"/>
    </source>
</evidence>
<proteinExistence type="predicted"/>